<dbReference type="GO" id="GO:0046872">
    <property type="term" value="F:metal ion binding"/>
    <property type="evidence" value="ECO:0007669"/>
    <property type="project" value="UniProtKB-KW"/>
</dbReference>
<evidence type="ECO:0000313" key="2">
    <source>
        <dbReference type="EMBL" id="MBS9524877.1"/>
    </source>
</evidence>
<dbReference type="PRINTS" id="PR00377">
    <property type="entry name" value="IMPHPHTASES"/>
</dbReference>
<organism evidence="2 3">
    <name type="scientific">Litoribacter ruber</name>
    <dbReference type="NCBI Taxonomy" id="702568"/>
    <lineage>
        <taxon>Bacteria</taxon>
        <taxon>Pseudomonadati</taxon>
        <taxon>Bacteroidota</taxon>
        <taxon>Cytophagia</taxon>
        <taxon>Cytophagales</taxon>
        <taxon>Cyclobacteriaceae</taxon>
        <taxon>Litoribacter</taxon>
    </lineage>
</organism>
<dbReference type="Pfam" id="PF00459">
    <property type="entry name" value="Inositol_P"/>
    <property type="match status" value="1"/>
</dbReference>
<comment type="cofactor">
    <cofactor evidence="1">
        <name>Mg(2+)</name>
        <dbReference type="ChEBI" id="CHEBI:18420"/>
    </cofactor>
</comment>
<dbReference type="InterPro" id="IPR000760">
    <property type="entry name" value="Inositol_monophosphatase-like"/>
</dbReference>
<dbReference type="EMBL" id="JAHCMY010000007">
    <property type="protein sequence ID" value="MBS9524877.1"/>
    <property type="molecule type" value="Genomic_DNA"/>
</dbReference>
<accession>A0AAP2CN98</accession>
<evidence type="ECO:0000256" key="1">
    <source>
        <dbReference type="PIRSR" id="PIRSR600760-2"/>
    </source>
</evidence>
<dbReference type="RefSeq" id="WP_213945743.1">
    <property type="nucleotide sequence ID" value="NZ_JAHCMY010000007.1"/>
</dbReference>
<feature type="binding site" evidence="1">
    <location>
        <position position="86"/>
    </location>
    <ligand>
        <name>Mg(2+)</name>
        <dbReference type="ChEBI" id="CHEBI:18420"/>
        <label>1</label>
        <note>catalytic</note>
    </ligand>
</feature>
<dbReference type="Gene3D" id="3.30.540.10">
    <property type="entry name" value="Fructose-1,6-Bisphosphatase, subunit A, domain 1"/>
    <property type="match status" value="1"/>
</dbReference>
<name>A0AAP2CN98_9BACT</name>
<dbReference type="Gene3D" id="3.40.190.80">
    <property type="match status" value="1"/>
</dbReference>
<feature type="binding site" evidence="1">
    <location>
        <position position="66"/>
    </location>
    <ligand>
        <name>Mg(2+)</name>
        <dbReference type="ChEBI" id="CHEBI:18420"/>
        <label>1</label>
        <note>catalytic</note>
    </ligand>
</feature>
<feature type="binding site" evidence="1">
    <location>
        <position position="83"/>
    </location>
    <ligand>
        <name>Mg(2+)</name>
        <dbReference type="ChEBI" id="CHEBI:18420"/>
        <label>1</label>
        <note>catalytic</note>
    </ligand>
</feature>
<dbReference type="AlphaFoldDB" id="A0AAP2CN98"/>
<keyword evidence="1" id="KW-0479">Metal-binding</keyword>
<keyword evidence="3" id="KW-1185">Reference proteome</keyword>
<protein>
    <recommendedName>
        <fullName evidence="4">Inositol monophosphatase</fullName>
    </recommendedName>
</protein>
<proteinExistence type="predicted"/>
<evidence type="ECO:0000313" key="3">
    <source>
        <dbReference type="Proteomes" id="UP001319104"/>
    </source>
</evidence>
<evidence type="ECO:0008006" key="4">
    <source>
        <dbReference type="Google" id="ProtNLM"/>
    </source>
</evidence>
<comment type="caution">
    <text evidence="2">The sequence shown here is derived from an EMBL/GenBank/DDBJ whole genome shotgun (WGS) entry which is preliminary data.</text>
</comment>
<reference evidence="2 3" key="1">
    <citation type="submission" date="2021-05" db="EMBL/GenBank/DDBJ databases">
        <authorList>
            <person name="Zhang Z.D."/>
            <person name="Osman G."/>
        </authorList>
    </citation>
    <scope>NUCLEOTIDE SEQUENCE [LARGE SCALE GENOMIC DNA]</scope>
    <source>
        <strain evidence="2 3">KCTC 32217</strain>
    </source>
</reference>
<dbReference type="Proteomes" id="UP001319104">
    <property type="component" value="Unassembled WGS sequence"/>
</dbReference>
<gene>
    <name evidence="2" type="ORF">KI659_12735</name>
</gene>
<dbReference type="SUPFAM" id="SSF56655">
    <property type="entry name" value="Carbohydrate phosphatase"/>
    <property type="match status" value="1"/>
</dbReference>
<keyword evidence="1" id="KW-0460">Magnesium</keyword>
<sequence>MDFIQISKTLFSSLQENLNLHRREKGLFGLNSVADKEVKATHLIDEVAFEVIRKELLELPVNIYMEGFPAIKTESAEFNIYIDPVDGSRNWDRGVGDPSFCLAVSPVKESLRFGDLSFSFIGGYHSHDRYYIQNGKAIFDSHLLQKQIEINTKNAAAKLGDAHAYLKPGYTATKAHFDYCWPIYPLVKDIRAIDNSGMDLCEIARGAADFSIECRKLSDFYNLLAFPILKAAGGVVTDLNGQDLTDMTFELEGQYDFIAAGNRMLVDEIIQKRGSI</sequence>